<name>A0A162K350_9HYPO</name>
<reference evidence="4 5" key="1">
    <citation type="journal article" date="2016" name="Genome Biol. Evol.">
        <title>Divergent and convergent evolution of fungal pathogenicity.</title>
        <authorList>
            <person name="Shang Y."/>
            <person name="Xiao G."/>
            <person name="Zheng P."/>
            <person name="Cen K."/>
            <person name="Zhan S."/>
            <person name="Wang C."/>
        </authorList>
    </citation>
    <scope>NUCLEOTIDE SEQUENCE [LARGE SCALE GENOMIC DNA]</scope>
    <source>
        <strain evidence="4 5">RCEF 2490</strain>
    </source>
</reference>
<dbReference type="InterPro" id="IPR012312">
    <property type="entry name" value="Hemerythrin-like"/>
</dbReference>
<dbReference type="STRING" id="1081109.A0A162K350"/>
<dbReference type="Pfam" id="PF01814">
    <property type="entry name" value="Hemerythrin"/>
    <property type="match status" value="1"/>
</dbReference>
<evidence type="ECO:0000256" key="2">
    <source>
        <dbReference type="SAM" id="SignalP"/>
    </source>
</evidence>
<feature type="compositionally biased region" description="Gly residues" evidence="1">
    <location>
        <begin position="46"/>
        <end position="55"/>
    </location>
</feature>
<dbReference type="AlphaFoldDB" id="A0A162K350"/>
<dbReference type="Gene3D" id="1.20.120.520">
    <property type="entry name" value="nmb1532 protein domain like"/>
    <property type="match status" value="1"/>
</dbReference>
<evidence type="ECO:0000313" key="4">
    <source>
        <dbReference type="EMBL" id="OAA32466.1"/>
    </source>
</evidence>
<feature type="chain" id="PRO_5012949594" evidence="2">
    <location>
        <begin position="16"/>
        <end position="319"/>
    </location>
</feature>
<dbReference type="CDD" id="cd12108">
    <property type="entry name" value="Hr-like"/>
    <property type="match status" value="1"/>
</dbReference>
<evidence type="ECO:0000259" key="3">
    <source>
        <dbReference type="Pfam" id="PF01814"/>
    </source>
</evidence>
<dbReference type="OrthoDB" id="58416at2759"/>
<evidence type="ECO:0000313" key="5">
    <source>
        <dbReference type="Proteomes" id="UP000078544"/>
    </source>
</evidence>
<keyword evidence="5" id="KW-1185">Reference proteome</keyword>
<feature type="signal peptide" evidence="2">
    <location>
        <begin position="1"/>
        <end position="15"/>
    </location>
</feature>
<dbReference type="PANTHER" id="PTHR38048:SF2">
    <property type="entry name" value="HEMERYTHRIN-LIKE DOMAIN-CONTAINING PROTEIN"/>
    <property type="match status" value="1"/>
</dbReference>
<proteinExistence type="predicted"/>
<keyword evidence="2" id="KW-0732">Signal</keyword>
<organism evidence="4 5">
    <name type="scientific">Moelleriella libera RCEF 2490</name>
    <dbReference type="NCBI Taxonomy" id="1081109"/>
    <lineage>
        <taxon>Eukaryota</taxon>
        <taxon>Fungi</taxon>
        <taxon>Dikarya</taxon>
        <taxon>Ascomycota</taxon>
        <taxon>Pezizomycotina</taxon>
        <taxon>Sordariomycetes</taxon>
        <taxon>Hypocreomycetidae</taxon>
        <taxon>Hypocreales</taxon>
        <taxon>Clavicipitaceae</taxon>
        <taxon>Moelleriella</taxon>
    </lineage>
</organism>
<dbReference type="Proteomes" id="UP000078544">
    <property type="component" value="Unassembled WGS sequence"/>
</dbReference>
<feature type="region of interest" description="Disordered" evidence="1">
    <location>
        <begin position="28"/>
        <end position="58"/>
    </location>
</feature>
<protein>
    <submittedName>
        <fullName evidence="4">Hemerythrin HHE cation binding domain-containing protein</fullName>
    </submittedName>
</protein>
<feature type="compositionally biased region" description="Low complexity" evidence="1">
    <location>
        <begin position="31"/>
        <end position="42"/>
    </location>
</feature>
<dbReference type="InterPro" id="IPR053206">
    <property type="entry name" value="Dimeric_xanthone_biosynth"/>
</dbReference>
<feature type="domain" description="Hemerythrin-like" evidence="3">
    <location>
        <begin position="86"/>
        <end position="211"/>
    </location>
</feature>
<gene>
    <name evidence="4" type="ORF">AAL_01798</name>
</gene>
<accession>A0A162K350</accession>
<dbReference type="PANTHER" id="PTHR38048">
    <property type="entry name" value="EXPRESSED PROTEIN"/>
    <property type="match status" value="1"/>
</dbReference>
<sequence length="319" mass="35399">MWSAGFVALLVVVSANLVARRSPYFHGRAAGSGSSSSSSSSDGDGDVVGGGGGQVGDWADHPVKLVSTPWAKTQKDDIFTTAATHMALLHNALIRGFNSIYLQAEHIPRGQVDEFIGYALTWHKFIVSHHDDEEDKLFPDVVAILRDESVWGDMHSEHESFLPGLEAYAAHLRTHNSTTGLNAPQLLAIMDSFRSAFENHLHHEIDVMSAMAAHPYAPARDTLKGSLASDMLKRWGKQTVMRAGIADVVPFFLLNTDRAFEHGSWVRWPRMPEPVRWVLVNVVGAWHGERWRFASCDAAGLPRPLYALRTREEKQRSEL</sequence>
<dbReference type="EMBL" id="AZGY01000002">
    <property type="protein sequence ID" value="OAA32466.1"/>
    <property type="molecule type" value="Genomic_DNA"/>
</dbReference>
<evidence type="ECO:0000256" key="1">
    <source>
        <dbReference type="SAM" id="MobiDB-lite"/>
    </source>
</evidence>
<comment type="caution">
    <text evidence="4">The sequence shown here is derived from an EMBL/GenBank/DDBJ whole genome shotgun (WGS) entry which is preliminary data.</text>
</comment>